<dbReference type="Gene3D" id="3.30.300.30">
    <property type="match status" value="1"/>
</dbReference>
<dbReference type="GO" id="GO:0016405">
    <property type="term" value="F:CoA-ligase activity"/>
    <property type="evidence" value="ECO:0007669"/>
    <property type="project" value="TreeGrafter"/>
</dbReference>
<name>A0A4Y9XYQ3_9APHY</name>
<dbReference type="SUPFAM" id="SSF56801">
    <property type="entry name" value="Acetyl-CoA synthetase-like"/>
    <property type="match status" value="1"/>
</dbReference>
<dbReference type="STRING" id="34475.A0A4Y9XYQ3"/>
<feature type="domain" description="AMP-dependent synthetase/ligase" evidence="1">
    <location>
        <begin position="165"/>
        <end position="360"/>
    </location>
</feature>
<protein>
    <recommendedName>
        <fullName evidence="1">AMP-dependent synthetase/ligase domain-containing protein</fullName>
    </recommendedName>
</protein>
<dbReference type="Gene3D" id="3.40.50.12780">
    <property type="entry name" value="N-terminal domain of ligase-like"/>
    <property type="match status" value="1"/>
</dbReference>
<reference evidence="2 3" key="1">
    <citation type="submission" date="2019-01" db="EMBL/GenBank/DDBJ databases">
        <title>Genome sequencing of the rare red list fungi Fomitopsis rosea.</title>
        <authorList>
            <person name="Buettner E."/>
            <person name="Kellner H."/>
        </authorList>
    </citation>
    <scope>NUCLEOTIDE SEQUENCE [LARGE SCALE GENOMIC DNA]</scope>
    <source>
        <strain evidence="2 3">DSM 105464</strain>
    </source>
</reference>
<dbReference type="InterPro" id="IPR020845">
    <property type="entry name" value="AMP-binding_CS"/>
</dbReference>
<dbReference type="Proteomes" id="UP000298390">
    <property type="component" value="Unassembled WGS sequence"/>
</dbReference>
<dbReference type="EMBL" id="SEKV01000611">
    <property type="protein sequence ID" value="TFY55235.1"/>
    <property type="molecule type" value="Genomic_DNA"/>
</dbReference>
<proteinExistence type="predicted"/>
<comment type="caution">
    <text evidence="2">The sequence shown here is derived from an EMBL/GenBank/DDBJ whole genome shotgun (WGS) entry which is preliminary data.</text>
</comment>
<dbReference type="Pfam" id="PF00501">
    <property type="entry name" value="AMP-binding"/>
    <property type="match status" value="2"/>
</dbReference>
<sequence length="594" mass="65043">MSAFVPSVAREDPPTTSCSLDDGITLSASMAITEFHGPSGPLPHVPDDVTLVQFMLDSDHPSRPVKRILQGNPWMIEDATGRQIGYGEVRTAVQSPVLRKGSSGSKVRMRTHGLANAISSRWRIAEDDVVVCQEKQTPLHKPHLLWEVGYVVELTCHQAPYGTFCIFGPNHVDYPIAVWAVHRLGATVTCANPAYTAGELQYQLETTKAKVLIVHGQSYSVAIAAAKAIGLSLDRIVLFDPLENSASSSYKHLTVHELIKEGLERPQSYVERKLKRGEGRTKLAFLSFSSGTTGKPKAVCISHYAPIANVLQMAHLANQQPGPWEIVKYRTGGVAIGVLPFYHIYGLVVIMHFMMFYGHPAVKNYDLSSVHAIMSGAAPLSPELTNQLAKVLPQACHARANMRGPEGMTETCTTISFPQIEQKICTPGSAGRLVPGVVARVVKPDGSLAGFNEPGHLIVKGPANALRYLNNEEATKETFVDGWVHTGDEVTINETMEVFVVDRIKELIKVKGFQASRAAERMKKDPAEAAKIRTSITKHVADAKVNYKHLEGGVEFVEAIPKNPSGKLLRRVLRDRAAELRKQGKLSKPPRSRM</sequence>
<dbReference type="AlphaFoldDB" id="A0A4Y9XYQ3"/>
<evidence type="ECO:0000313" key="2">
    <source>
        <dbReference type="EMBL" id="TFY55235.1"/>
    </source>
</evidence>
<dbReference type="PROSITE" id="PS00455">
    <property type="entry name" value="AMP_BINDING"/>
    <property type="match status" value="1"/>
</dbReference>
<dbReference type="Gene3D" id="3.40.50.980">
    <property type="match status" value="2"/>
</dbReference>
<evidence type="ECO:0000259" key="1">
    <source>
        <dbReference type="Pfam" id="PF00501"/>
    </source>
</evidence>
<dbReference type="InterPro" id="IPR000873">
    <property type="entry name" value="AMP-dep_synth/lig_dom"/>
</dbReference>
<dbReference type="PANTHER" id="PTHR24096">
    <property type="entry name" value="LONG-CHAIN-FATTY-ACID--COA LIGASE"/>
    <property type="match status" value="1"/>
</dbReference>
<dbReference type="InterPro" id="IPR042099">
    <property type="entry name" value="ANL_N_sf"/>
</dbReference>
<dbReference type="PANTHER" id="PTHR24096:SF422">
    <property type="entry name" value="BCDNA.GH02901"/>
    <property type="match status" value="1"/>
</dbReference>
<gene>
    <name evidence="2" type="ORF">EVJ58_g8376</name>
</gene>
<feature type="domain" description="AMP-dependent synthetase/ligase" evidence="1">
    <location>
        <begin position="361"/>
        <end position="469"/>
    </location>
</feature>
<accession>A0A4Y9XYQ3</accession>
<organism evidence="2 3">
    <name type="scientific">Rhodofomes roseus</name>
    <dbReference type="NCBI Taxonomy" id="34475"/>
    <lineage>
        <taxon>Eukaryota</taxon>
        <taxon>Fungi</taxon>
        <taxon>Dikarya</taxon>
        <taxon>Basidiomycota</taxon>
        <taxon>Agaricomycotina</taxon>
        <taxon>Agaricomycetes</taxon>
        <taxon>Polyporales</taxon>
        <taxon>Rhodofomes</taxon>
    </lineage>
</organism>
<dbReference type="InterPro" id="IPR045851">
    <property type="entry name" value="AMP-bd_C_sf"/>
</dbReference>
<evidence type="ECO:0000313" key="3">
    <source>
        <dbReference type="Proteomes" id="UP000298390"/>
    </source>
</evidence>